<dbReference type="EMBL" id="CP130613">
    <property type="protein sequence ID" value="WKW14441.1"/>
    <property type="molecule type" value="Genomic_DNA"/>
</dbReference>
<sequence>MHAAATIIGDVTLGEHVSVWPGAVLRGDRDAIVIGAETNVQDGAVLHCDPGMPCRIGARVTIGHRAVVHGCTIEDGALIGIGAIVLNGAVVGAGSLVAAGAVVGEGEVIPPDSLVVGVSARVRRPLSDEQRTRVRGGFVTYVKLKELYRARG</sequence>
<dbReference type="EMBL" id="CP130612">
    <property type="protein sequence ID" value="WKW11531.1"/>
    <property type="molecule type" value="Genomic_DNA"/>
</dbReference>
<dbReference type="InterPro" id="IPR047324">
    <property type="entry name" value="LbH_gamma_CA-like"/>
</dbReference>
<dbReference type="PANTHER" id="PTHR13061">
    <property type="entry name" value="DYNACTIN SUBUNIT P25"/>
    <property type="match status" value="1"/>
</dbReference>
<organism evidence="1">
    <name type="scientific">Pseudogemmatithrix spongiicola</name>
    <dbReference type="NCBI Taxonomy" id="3062599"/>
    <lineage>
        <taxon>Bacteria</taxon>
        <taxon>Pseudomonadati</taxon>
        <taxon>Gemmatimonadota</taxon>
        <taxon>Gemmatimonadia</taxon>
        <taxon>Gemmatimonadales</taxon>
        <taxon>Gemmatimonadaceae</taxon>
        <taxon>Pseudogemmatithrix</taxon>
    </lineage>
</organism>
<gene>
    <name evidence="1" type="ORF">Strain138_000786</name>
    <name evidence="2" type="ORF">Strain318_000786</name>
</gene>
<dbReference type="Proteomes" id="UP001229955">
    <property type="component" value="Chromosome"/>
</dbReference>
<dbReference type="CDD" id="cd04645">
    <property type="entry name" value="LbH_gamma_CA_like"/>
    <property type="match status" value="1"/>
</dbReference>
<keyword evidence="3" id="KW-1185">Reference proteome</keyword>
<accession>A0AA49Q455</accession>
<evidence type="ECO:0000313" key="3">
    <source>
        <dbReference type="Proteomes" id="UP001229955"/>
    </source>
</evidence>
<dbReference type="Pfam" id="PF00132">
    <property type="entry name" value="Hexapep"/>
    <property type="match status" value="1"/>
</dbReference>
<dbReference type="InterPro" id="IPR011004">
    <property type="entry name" value="Trimer_LpxA-like_sf"/>
</dbReference>
<evidence type="ECO:0000313" key="1">
    <source>
        <dbReference type="EMBL" id="WKW11531.1"/>
    </source>
</evidence>
<dbReference type="KEGG" id="pspc:Strain318_000786"/>
<dbReference type="PANTHER" id="PTHR13061:SF29">
    <property type="entry name" value="GAMMA CARBONIC ANHYDRASE-LIKE 1, MITOCHONDRIAL-RELATED"/>
    <property type="match status" value="1"/>
</dbReference>
<dbReference type="AlphaFoldDB" id="A0AA49Q455"/>
<dbReference type="SUPFAM" id="SSF51161">
    <property type="entry name" value="Trimeric LpxA-like enzymes"/>
    <property type="match status" value="1"/>
</dbReference>
<dbReference type="InterPro" id="IPR050484">
    <property type="entry name" value="Transf_Hexapept/Carb_Anhydrase"/>
</dbReference>
<accession>A0AA49Q761</accession>
<protein>
    <submittedName>
        <fullName evidence="1">Gamma carbonic anhydrase family protein</fullName>
    </submittedName>
</protein>
<dbReference type="InterPro" id="IPR001451">
    <property type="entry name" value="Hexapep"/>
</dbReference>
<proteinExistence type="predicted"/>
<name>A0AA49Q455_9BACT</name>
<dbReference type="RefSeq" id="WP_367887229.1">
    <property type="nucleotide sequence ID" value="NZ_CP130612.1"/>
</dbReference>
<evidence type="ECO:0000313" key="2">
    <source>
        <dbReference type="EMBL" id="WKW14441.1"/>
    </source>
</evidence>
<dbReference type="Gene3D" id="2.160.10.10">
    <property type="entry name" value="Hexapeptide repeat proteins"/>
    <property type="match status" value="1"/>
</dbReference>
<reference evidence="1" key="1">
    <citation type="submission" date="2023-07" db="EMBL/GenBank/DDBJ databases">
        <authorList>
            <person name="Haufschild T."/>
            <person name="Kallscheuer N."/>
            <person name="Hammer J."/>
            <person name="Kohn T."/>
            <person name="Kabuu M."/>
            <person name="Jogler M."/>
            <person name="Wohfarth N."/>
            <person name="Heuer A."/>
            <person name="Rohde M."/>
            <person name="van Teeseling M.C.F."/>
            <person name="Jogler C."/>
        </authorList>
    </citation>
    <scope>NUCLEOTIDE SEQUENCE</scope>
    <source>
        <strain evidence="1">Strain 138</strain>
        <strain evidence="2">Strain 318</strain>
    </source>
</reference>